<evidence type="ECO:0000256" key="4">
    <source>
        <dbReference type="ARBA" id="ARBA00022719"/>
    </source>
</evidence>
<feature type="transmembrane region" description="Helical" evidence="10">
    <location>
        <begin position="169"/>
        <end position="190"/>
    </location>
</feature>
<evidence type="ECO:0000256" key="10">
    <source>
        <dbReference type="SAM" id="Phobius"/>
    </source>
</evidence>
<dbReference type="GO" id="GO:0008233">
    <property type="term" value="F:peptidase activity"/>
    <property type="evidence" value="ECO:0007669"/>
    <property type="project" value="InterPro"/>
</dbReference>
<dbReference type="Pfam" id="PF03412">
    <property type="entry name" value="Peptidase_C39"/>
    <property type="match status" value="1"/>
</dbReference>
<dbReference type="Pfam" id="PF07884">
    <property type="entry name" value="VKOR"/>
    <property type="match status" value="1"/>
</dbReference>
<evidence type="ECO:0000256" key="7">
    <source>
        <dbReference type="ARBA" id="ARBA00023136"/>
    </source>
</evidence>
<dbReference type="SUPFAM" id="SSF52833">
    <property type="entry name" value="Thioredoxin-like"/>
    <property type="match status" value="1"/>
</dbReference>
<dbReference type="Pfam" id="PF13462">
    <property type="entry name" value="Thioredoxin_4"/>
    <property type="match status" value="1"/>
</dbReference>
<evidence type="ECO:0000256" key="2">
    <source>
        <dbReference type="ARBA" id="ARBA00006214"/>
    </source>
</evidence>
<keyword evidence="5 10" id="KW-1133">Transmembrane helix</keyword>
<organism evidence="12 13">
    <name type="scientific">Pedobacter polaris</name>
    <dbReference type="NCBI Taxonomy" id="2571273"/>
    <lineage>
        <taxon>Bacteria</taxon>
        <taxon>Pseudomonadati</taxon>
        <taxon>Bacteroidota</taxon>
        <taxon>Sphingobacteriia</taxon>
        <taxon>Sphingobacteriales</taxon>
        <taxon>Sphingobacteriaceae</taxon>
        <taxon>Pedobacter</taxon>
    </lineage>
</organism>
<dbReference type="InterPro" id="IPR038354">
    <property type="entry name" value="VKOR_sf"/>
</dbReference>
<dbReference type="InterPro" id="IPR012336">
    <property type="entry name" value="Thioredoxin-like_fold"/>
</dbReference>
<keyword evidence="4" id="KW-0874">Quinone</keyword>
<evidence type="ECO:0000256" key="1">
    <source>
        <dbReference type="ARBA" id="ARBA00004141"/>
    </source>
</evidence>
<proteinExistence type="inferred from homology"/>
<protein>
    <recommendedName>
        <fullName evidence="11">Peptidase C39 domain-containing protein</fullName>
    </recommendedName>
</protein>
<dbReference type="PROSITE" id="PS50990">
    <property type="entry name" value="PEPTIDASE_C39"/>
    <property type="match status" value="1"/>
</dbReference>
<dbReference type="OrthoDB" id="1100563at2"/>
<dbReference type="InterPro" id="IPR036249">
    <property type="entry name" value="Thioredoxin-like_sf"/>
</dbReference>
<dbReference type="GO" id="GO:0005524">
    <property type="term" value="F:ATP binding"/>
    <property type="evidence" value="ECO:0007669"/>
    <property type="project" value="InterPro"/>
</dbReference>
<gene>
    <name evidence="12" type="ORF">FA048_12595</name>
</gene>
<comment type="subcellular location">
    <subcellularLocation>
        <location evidence="1">Membrane</location>
        <topology evidence="1">Multi-pass membrane protein</topology>
    </subcellularLocation>
</comment>
<evidence type="ECO:0000313" key="13">
    <source>
        <dbReference type="Proteomes" id="UP000309488"/>
    </source>
</evidence>
<evidence type="ECO:0000259" key="11">
    <source>
        <dbReference type="PROSITE" id="PS50990"/>
    </source>
</evidence>
<feature type="transmembrane region" description="Helical" evidence="10">
    <location>
        <begin position="309"/>
        <end position="331"/>
    </location>
</feature>
<evidence type="ECO:0000256" key="6">
    <source>
        <dbReference type="ARBA" id="ARBA00023002"/>
    </source>
</evidence>
<dbReference type="AlphaFoldDB" id="A0A4U1CL78"/>
<dbReference type="RefSeq" id="WP_136841525.1">
    <property type="nucleotide sequence ID" value="NZ_SWBR01000003.1"/>
</dbReference>
<comment type="caution">
    <text evidence="12">The sequence shown here is derived from an EMBL/GenBank/DDBJ whole genome shotgun (WGS) entry which is preliminary data.</text>
</comment>
<evidence type="ECO:0000313" key="12">
    <source>
        <dbReference type="EMBL" id="TKC07997.1"/>
    </source>
</evidence>
<reference evidence="12 13" key="1">
    <citation type="submission" date="2019-04" db="EMBL/GenBank/DDBJ databases">
        <title>Pedobacter sp. RP-3-22 sp. nov., isolated from Arctic soil.</title>
        <authorList>
            <person name="Dahal R.H."/>
            <person name="Kim D.-U."/>
        </authorList>
    </citation>
    <scope>NUCLEOTIDE SEQUENCE [LARGE SCALE GENOMIC DNA]</scope>
    <source>
        <strain evidence="12 13">RP-3-22</strain>
    </source>
</reference>
<evidence type="ECO:0000256" key="5">
    <source>
        <dbReference type="ARBA" id="ARBA00022989"/>
    </source>
</evidence>
<feature type="transmembrane region" description="Helical" evidence="10">
    <location>
        <begin position="145"/>
        <end position="163"/>
    </location>
</feature>
<keyword evidence="3 10" id="KW-0812">Transmembrane</keyword>
<keyword evidence="6" id="KW-0560">Oxidoreductase</keyword>
<keyword evidence="9" id="KW-0676">Redox-active center</keyword>
<keyword evidence="13" id="KW-1185">Reference proteome</keyword>
<sequence>MIKSNLEATVFNLIKTLKVKVTHRSVAECLEDHPEYPSLLSVSDCLSDWGLRNQSYLIDKAAFTETDMLFPFLAHLPEKGGRFMLVTSITDTAVFYKNESNSESKIARNEFLSRWDGIALHATADDSSGEQNYLSNLVKSSLESAKVPATFLLLVTIICWGVANTTIHLPIALLGSIKLLGLAISMLLVIQSINSNNPFIKNLCGLGGKNDCNAILKSDAAKLTSWLTWSDVGLMYFSCSFLLLVLDPLMPLLPLVNLLALPYTIYSVTYQYRAKNWCVLCCAVQLLLLLEAVTFWLSHYSFDLLSFGFSLNAISSLLVSLLLPVLIWAYVKPIILKASQLKSVKSQLKTFKYNYDLFHQALKNQPKYAISNDLRPIVLGNPKAETTITMVSNPFCGPCAKAHQLIDGWIKHREDIQLKVIFLTANTDSDLRTKVSRHLCALSSEDVIENAMNEWYSSAQKDYKSWAEKYPITVGEEMKNIMQIQNEWCDVAEIEYTPTIFLNGYKLPEPYRLEDIKYFLS</sequence>
<evidence type="ECO:0000256" key="8">
    <source>
        <dbReference type="ARBA" id="ARBA00023157"/>
    </source>
</evidence>
<dbReference type="GO" id="GO:0016020">
    <property type="term" value="C:membrane"/>
    <property type="evidence" value="ECO:0007669"/>
    <property type="project" value="InterPro"/>
</dbReference>
<keyword evidence="8" id="KW-1015">Disulfide bond</keyword>
<name>A0A4U1CL78_9SPHI</name>
<dbReference type="InterPro" id="IPR005074">
    <property type="entry name" value="Peptidase_C39"/>
</dbReference>
<feature type="transmembrane region" description="Helical" evidence="10">
    <location>
        <begin position="277"/>
        <end position="297"/>
    </location>
</feature>
<feature type="domain" description="Peptidase C39" evidence="11">
    <location>
        <begin position="5"/>
        <end position="122"/>
    </location>
</feature>
<keyword evidence="7 10" id="KW-0472">Membrane</keyword>
<dbReference type="GO" id="GO:0006508">
    <property type="term" value="P:proteolysis"/>
    <property type="evidence" value="ECO:0007669"/>
    <property type="project" value="InterPro"/>
</dbReference>
<dbReference type="Proteomes" id="UP000309488">
    <property type="component" value="Unassembled WGS sequence"/>
</dbReference>
<dbReference type="Gene3D" id="1.20.1440.130">
    <property type="entry name" value="VKOR domain"/>
    <property type="match status" value="1"/>
</dbReference>
<evidence type="ECO:0000256" key="3">
    <source>
        <dbReference type="ARBA" id="ARBA00022692"/>
    </source>
</evidence>
<dbReference type="Gene3D" id="3.90.70.10">
    <property type="entry name" value="Cysteine proteinases"/>
    <property type="match status" value="1"/>
</dbReference>
<dbReference type="EMBL" id="SWBR01000003">
    <property type="protein sequence ID" value="TKC07997.1"/>
    <property type="molecule type" value="Genomic_DNA"/>
</dbReference>
<accession>A0A4U1CL78</accession>
<evidence type="ECO:0000256" key="9">
    <source>
        <dbReference type="ARBA" id="ARBA00023284"/>
    </source>
</evidence>
<dbReference type="CDD" id="cd12921">
    <property type="entry name" value="VKOR_4"/>
    <property type="match status" value="1"/>
</dbReference>
<dbReference type="InterPro" id="IPR012932">
    <property type="entry name" value="VKOR"/>
</dbReference>
<comment type="similarity">
    <text evidence="2">Belongs to the VKOR family.</text>
</comment>
<feature type="transmembrane region" description="Helical" evidence="10">
    <location>
        <begin position="226"/>
        <end position="246"/>
    </location>
</feature>
<dbReference type="Gene3D" id="3.40.30.10">
    <property type="entry name" value="Glutaredoxin"/>
    <property type="match status" value="1"/>
</dbReference>